<dbReference type="SUPFAM" id="SSF56112">
    <property type="entry name" value="Protein kinase-like (PK-like)"/>
    <property type="match status" value="1"/>
</dbReference>
<accession>A0AAV8QLH2</accession>
<reference evidence="2 3" key="1">
    <citation type="submission" date="2022-12" db="EMBL/GenBank/DDBJ databases">
        <title>Chromosome-scale assembly of the Ensete ventricosum genome.</title>
        <authorList>
            <person name="Dussert Y."/>
            <person name="Stocks J."/>
            <person name="Wendawek A."/>
            <person name="Woldeyes F."/>
            <person name="Nichols R.A."/>
            <person name="Borrell J.S."/>
        </authorList>
    </citation>
    <scope>NUCLEOTIDE SEQUENCE [LARGE SCALE GENOMIC DNA]</scope>
    <source>
        <strain evidence="3">cv. Maze</strain>
        <tissue evidence="2">Seeds</tissue>
    </source>
</reference>
<dbReference type="PANTHER" id="PTHR48011:SF4">
    <property type="entry name" value="MITOGEN-ACTIVATED PROTEIN KINASE KINASE KINASE 19"/>
    <property type="match status" value="1"/>
</dbReference>
<proteinExistence type="predicted"/>
<dbReference type="InterPro" id="IPR052751">
    <property type="entry name" value="Plant_MAPKKK"/>
</dbReference>
<organism evidence="2 3">
    <name type="scientific">Ensete ventricosum</name>
    <name type="common">Abyssinian banana</name>
    <name type="synonym">Musa ensete</name>
    <dbReference type="NCBI Taxonomy" id="4639"/>
    <lineage>
        <taxon>Eukaryota</taxon>
        <taxon>Viridiplantae</taxon>
        <taxon>Streptophyta</taxon>
        <taxon>Embryophyta</taxon>
        <taxon>Tracheophyta</taxon>
        <taxon>Spermatophyta</taxon>
        <taxon>Magnoliopsida</taxon>
        <taxon>Liliopsida</taxon>
        <taxon>Zingiberales</taxon>
        <taxon>Musaceae</taxon>
        <taxon>Ensete</taxon>
    </lineage>
</organism>
<evidence type="ECO:0008006" key="4">
    <source>
        <dbReference type="Google" id="ProtNLM"/>
    </source>
</evidence>
<dbReference type="Gene3D" id="3.30.200.20">
    <property type="entry name" value="Phosphorylase Kinase, domain 1"/>
    <property type="match status" value="1"/>
</dbReference>
<sequence length="303" mass="32964">MGSGEHRLASASTRGAGNADEGGLPRERGRPSRGSVDFWATMDDMLLSASCINHLSLVQVIHLPLVSLPLSLLCCSSSGWRRGRTIDRGTSAAVSLATSVSSGEVFVVKSSELSRSRLLQREQRILSSWSELDSPFVVSYFGFAQTPRAGLCYNLFIEYAPRGSVSEETIREDKKKRERCIPISLLSAVSAGVRNLSDTIDGARKNSRASLPRTLSTSVSFFRIVDGCGLASISYGEQHPLLSAATSPVVGTVSNANFYMMNKEEHAHLKFLLAIELQSFFPSVMSYSELPIDEQLQLTGHSL</sequence>
<evidence type="ECO:0000313" key="3">
    <source>
        <dbReference type="Proteomes" id="UP001222027"/>
    </source>
</evidence>
<comment type="caution">
    <text evidence="2">The sequence shown here is derived from an EMBL/GenBank/DDBJ whole genome shotgun (WGS) entry which is preliminary data.</text>
</comment>
<name>A0AAV8QLH2_ENSVE</name>
<dbReference type="InterPro" id="IPR011009">
    <property type="entry name" value="Kinase-like_dom_sf"/>
</dbReference>
<dbReference type="EMBL" id="JAQQAF010000006">
    <property type="protein sequence ID" value="KAJ8475927.1"/>
    <property type="molecule type" value="Genomic_DNA"/>
</dbReference>
<dbReference type="GO" id="GO:0007165">
    <property type="term" value="P:signal transduction"/>
    <property type="evidence" value="ECO:0007669"/>
    <property type="project" value="TreeGrafter"/>
</dbReference>
<feature type="region of interest" description="Disordered" evidence="1">
    <location>
        <begin position="1"/>
        <end position="32"/>
    </location>
</feature>
<dbReference type="PANTHER" id="PTHR48011">
    <property type="entry name" value="CCR4-NOT TRANSCRIPTIONAL COMPLEX SUBUNIT CAF120-RELATED"/>
    <property type="match status" value="1"/>
</dbReference>
<evidence type="ECO:0000256" key="1">
    <source>
        <dbReference type="SAM" id="MobiDB-lite"/>
    </source>
</evidence>
<protein>
    <recommendedName>
        <fullName evidence="4">Protein kinase domain-containing protein</fullName>
    </recommendedName>
</protein>
<dbReference type="AlphaFoldDB" id="A0AAV8QLH2"/>
<keyword evidence="3" id="KW-1185">Reference proteome</keyword>
<dbReference type="Proteomes" id="UP001222027">
    <property type="component" value="Unassembled WGS sequence"/>
</dbReference>
<gene>
    <name evidence="2" type="ORF">OPV22_019654</name>
</gene>
<dbReference type="GO" id="GO:0004672">
    <property type="term" value="F:protein kinase activity"/>
    <property type="evidence" value="ECO:0007669"/>
    <property type="project" value="TreeGrafter"/>
</dbReference>
<evidence type="ECO:0000313" key="2">
    <source>
        <dbReference type="EMBL" id="KAJ8475927.1"/>
    </source>
</evidence>